<protein>
    <recommendedName>
        <fullName evidence="5">CUB domain-containing protein</fullName>
    </recommendedName>
</protein>
<proteinExistence type="predicted"/>
<dbReference type="PANTHER" id="PTHR24251">
    <property type="entry name" value="OVOCHYMASE-RELATED"/>
    <property type="match status" value="1"/>
</dbReference>
<evidence type="ECO:0000256" key="2">
    <source>
        <dbReference type="ARBA" id="ARBA00023157"/>
    </source>
</evidence>
<dbReference type="InterPro" id="IPR000859">
    <property type="entry name" value="CUB_dom"/>
</dbReference>
<evidence type="ECO:0000256" key="1">
    <source>
        <dbReference type="ARBA" id="ARBA00022737"/>
    </source>
</evidence>
<feature type="domain" description="CUB" evidence="5">
    <location>
        <begin position="466"/>
        <end position="575"/>
    </location>
</feature>
<organism evidence="6 7">
    <name type="scientific">Fasciolopsis buskii</name>
    <dbReference type="NCBI Taxonomy" id="27845"/>
    <lineage>
        <taxon>Eukaryota</taxon>
        <taxon>Metazoa</taxon>
        <taxon>Spiralia</taxon>
        <taxon>Lophotrochozoa</taxon>
        <taxon>Platyhelminthes</taxon>
        <taxon>Trematoda</taxon>
        <taxon>Digenea</taxon>
        <taxon>Plagiorchiida</taxon>
        <taxon>Echinostomata</taxon>
        <taxon>Echinostomatoidea</taxon>
        <taxon>Fasciolidae</taxon>
        <taxon>Fasciolopsis</taxon>
    </lineage>
</organism>
<feature type="compositionally biased region" description="Polar residues" evidence="4">
    <location>
        <begin position="596"/>
        <end position="623"/>
    </location>
</feature>
<dbReference type="Pfam" id="PF00431">
    <property type="entry name" value="CUB"/>
    <property type="match status" value="2"/>
</dbReference>
<comment type="caution">
    <text evidence="3">Lacks conserved residue(s) required for the propagation of feature annotation.</text>
</comment>
<dbReference type="SUPFAM" id="SSF49854">
    <property type="entry name" value="Spermadhesin, CUB domain"/>
    <property type="match status" value="2"/>
</dbReference>
<keyword evidence="2" id="KW-1015">Disulfide bond</keyword>
<comment type="caution">
    <text evidence="6">The sequence shown here is derived from an EMBL/GenBank/DDBJ whole genome shotgun (WGS) entry which is preliminary data.</text>
</comment>
<evidence type="ECO:0000313" key="7">
    <source>
        <dbReference type="Proteomes" id="UP000728185"/>
    </source>
</evidence>
<keyword evidence="1" id="KW-0677">Repeat</keyword>
<dbReference type="CDD" id="cd00041">
    <property type="entry name" value="CUB"/>
    <property type="match status" value="1"/>
</dbReference>
<dbReference type="InterPro" id="IPR035914">
    <property type="entry name" value="Sperma_CUB_dom_sf"/>
</dbReference>
<evidence type="ECO:0000259" key="5">
    <source>
        <dbReference type="PROSITE" id="PS01180"/>
    </source>
</evidence>
<dbReference type="AlphaFoldDB" id="A0A8E0S1M9"/>
<accession>A0A8E0S1M9</accession>
<feature type="domain" description="CUB" evidence="5">
    <location>
        <begin position="326"/>
        <end position="436"/>
    </location>
</feature>
<evidence type="ECO:0000256" key="4">
    <source>
        <dbReference type="SAM" id="MobiDB-lite"/>
    </source>
</evidence>
<dbReference type="PROSITE" id="PS01180">
    <property type="entry name" value="CUB"/>
    <property type="match status" value="2"/>
</dbReference>
<evidence type="ECO:0000256" key="3">
    <source>
        <dbReference type="PROSITE-ProRule" id="PRU00059"/>
    </source>
</evidence>
<keyword evidence="7" id="KW-1185">Reference proteome</keyword>
<dbReference type="OrthoDB" id="10009301at2759"/>
<evidence type="ECO:0000313" key="6">
    <source>
        <dbReference type="EMBL" id="KAA0199254.1"/>
    </source>
</evidence>
<dbReference type="EMBL" id="LUCM01001235">
    <property type="protein sequence ID" value="KAA0199254.1"/>
    <property type="molecule type" value="Genomic_DNA"/>
</dbReference>
<gene>
    <name evidence="6" type="ORF">FBUS_01057</name>
</gene>
<dbReference type="Gene3D" id="2.60.120.290">
    <property type="entry name" value="Spermadhesin, CUB domain"/>
    <property type="match status" value="2"/>
</dbReference>
<sequence>MCLPIIRDQNFAFLIILAALPNYQTTADNLEQLFSPQFEDDRKHDYVVSVQDGSKEFNHNQLPNQKLDEFDELDEGGPYKDENEIYDDDNRINMDNLEQLFSPQFEDDRKHDYVVSVQDGSKEFNHNQLPNQKLDEFDELDEGGPYKDENEIYDDDNRINMGESETQDVVKYELYRWRTINLGRDDDEFPLDDFALPLTGHKYGAHEKIDNLEQLFSPQFEDDRKHDYVVSVQDGSKEFNHNQLPNQKLDEFDELDEGGPYKDENEIYDDDNRINMGESETQDVVKYELYRWRTINLGRDDDEFPLDDFALPLTGHKYGAHEKIACRLSITAKHGHIRSPRYPDNYPKGTSCLWMLHGSPSAPIQLDAMDFEPGSMLHTSDGLELWSLDMERITYLGTRTVFNHFDQVISGEALLIKFRSNLDLPTGRFDLRFRTGNVRFEQQASILHCPVPIDFFAAIAPSIQQCSGYFSHNAGEITLSNYKLALGESTSCLWLIDANSDEYIRMNLEEFGMNDDMHDVLEIWTMGEQEMWCIDVYHRFHRPTVGLRFDQPVLVYYHSDGIGSHPNFRAKYEKIVSNVDFRLTNLEGERAELSSESHPQSLISGPYKQSSSEADYSQTNEGQ</sequence>
<reference evidence="6" key="1">
    <citation type="submission" date="2019-05" db="EMBL/GenBank/DDBJ databases">
        <title>Annotation for the trematode Fasciolopsis buski.</title>
        <authorList>
            <person name="Choi Y.-J."/>
        </authorList>
    </citation>
    <scope>NUCLEOTIDE SEQUENCE</scope>
    <source>
        <strain evidence="6">HT</strain>
        <tissue evidence="6">Whole worm</tissue>
    </source>
</reference>
<feature type="region of interest" description="Disordered" evidence="4">
    <location>
        <begin position="590"/>
        <end position="623"/>
    </location>
</feature>
<dbReference type="Proteomes" id="UP000728185">
    <property type="component" value="Unassembled WGS sequence"/>
</dbReference>
<name>A0A8E0S1M9_9TREM</name>
<dbReference type="SMART" id="SM00042">
    <property type="entry name" value="CUB"/>
    <property type="match status" value="1"/>
</dbReference>